<keyword evidence="2" id="KW-1185">Reference proteome</keyword>
<proteinExistence type="predicted"/>
<name>A0A835WQL3_9CHLO</name>
<dbReference type="AlphaFoldDB" id="A0A835WQL3"/>
<evidence type="ECO:0000313" key="2">
    <source>
        <dbReference type="Proteomes" id="UP000613740"/>
    </source>
</evidence>
<dbReference type="Proteomes" id="UP000613740">
    <property type="component" value="Unassembled WGS sequence"/>
</dbReference>
<reference evidence="1" key="1">
    <citation type="journal article" date="2020" name="bioRxiv">
        <title>Comparative genomics of Chlamydomonas.</title>
        <authorList>
            <person name="Craig R.J."/>
            <person name="Hasan A.R."/>
            <person name="Ness R.W."/>
            <person name="Keightley P.D."/>
        </authorList>
    </citation>
    <scope>NUCLEOTIDE SEQUENCE</scope>
    <source>
        <strain evidence="1">CCAP 11/173</strain>
    </source>
</reference>
<dbReference type="EMBL" id="JAEHOD010000010">
    <property type="protein sequence ID" value="KAG2450870.1"/>
    <property type="molecule type" value="Genomic_DNA"/>
</dbReference>
<organism evidence="1 2">
    <name type="scientific">Chlamydomonas schloesseri</name>
    <dbReference type="NCBI Taxonomy" id="2026947"/>
    <lineage>
        <taxon>Eukaryota</taxon>
        <taxon>Viridiplantae</taxon>
        <taxon>Chlorophyta</taxon>
        <taxon>core chlorophytes</taxon>
        <taxon>Chlorophyceae</taxon>
        <taxon>CS clade</taxon>
        <taxon>Chlamydomonadales</taxon>
        <taxon>Chlamydomonadaceae</taxon>
        <taxon>Chlamydomonas</taxon>
    </lineage>
</organism>
<gene>
    <name evidence="1" type="ORF">HYH02_004703</name>
</gene>
<sequence>MASYATCKSTAAMVRGINKRASSRPAVRHLHSRLSTVVRVASPDIAGPPGDGLEWEVPVSERRRLEQELRAARAASERLPAEMRFSREQLFFFGPAEVLTYLRYILAYEFQLDVDRVSPATTLVSLCGAEDGSEAQAADIGRLVAAVDTAFHAYYPLLTQLDWAAATVQGLADAICNDLAAEWN</sequence>
<comment type="caution">
    <text evidence="1">The sequence shown here is derived from an EMBL/GenBank/DDBJ whole genome shotgun (WGS) entry which is preliminary data.</text>
</comment>
<dbReference type="OrthoDB" id="10393300at2759"/>
<accession>A0A835WQL3</accession>
<evidence type="ECO:0000313" key="1">
    <source>
        <dbReference type="EMBL" id="KAG2450870.1"/>
    </source>
</evidence>
<protein>
    <submittedName>
        <fullName evidence="1">Uncharacterized protein</fullName>
    </submittedName>
</protein>